<evidence type="ECO:0000313" key="4">
    <source>
        <dbReference type="Proteomes" id="UP000619078"/>
    </source>
</evidence>
<proteinExistence type="inferred from homology"/>
<dbReference type="AlphaFoldDB" id="A0A926RZG0"/>
<dbReference type="CDD" id="cd00293">
    <property type="entry name" value="USP-like"/>
    <property type="match status" value="1"/>
</dbReference>
<protein>
    <submittedName>
        <fullName evidence="3">Universal stress protein</fullName>
    </submittedName>
</protein>
<evidence type="ECO:0000259" key="2">
    <source>
        <dbReference type="Pfam" id="PF00582"/>
    </source>
</evidence>
<dbReference type="RefSeq" id="WP_191160124.1">
    <property type="nucleotide sequence ID" value="NZ_JACWMX010000001.1"/>
</dbReference>
<organism evidence="3 4">
    <name type="scientific">Mucilaginibacter glaciei</name>
    <dbReference type="NCBI Taxonomy" id="2772109"/>
    <lineage>
        <taxon>Bacteria</taxon>
        <taxon>Pseudomonadati</taxon>
        <taxon>Bacteroidota</taxon>
        <taxon>Sphingobacteriia</taxon>
        <taxon>Sphingobacteriales</taxon>
        <taxon>Sphingobacteriaceae</taxon>
        <taxon>Mucilaginibacter</taxon>
    </lineage>
</organism>
<comment type="similarity">
    <text evidence="1">Belongs to the universal stress protein A family.</text>
</comment>
<dbReference type="InterPro" id="IPR006015">
    <property type="entry name" value="Universal_stress_UspA"/>
</dbReference>
<dbReference type="InterPro" id="IPR014729">
    <property type="entry name" value="Rossmann-like_a/b/a_fold"/>
</dbReference>
<dbReference type="PANTHER" id="PTHR46268">
    <property type="entry name" value="STRESS RESPONSE PROTEIN NHAX"/>
    <property type="match status" value="1"/>
</dbReference>
<dbReference type="PANTHER" id="PTHR46268:SF6">
    <property type="entry name" value="UNIVERSAL STRESS PROTEIN UP12"/>
    <property type="match status" value="1"/>
</dbReference>
<gene>
    <name evidence="3" type="ORF">IDJ76_01815</name>
</gene>
<accession>A0A926RZG0</accession>
<dbReference type="InterPro" id="IPR006016">
    <property type="entry name" value="UspA"/>
</dbReference>
<sequence>MKTYLVPVDFSDAAFNAADFAAKLSHQTNVETIVLMNAYYISELETMLPDANMVMLRQEEIDENAIDRLAQLEKLKVRLKNRVRDGVEIKVRLNRSHLLRAVIDTVAEEKADLVVLGSVGNTTVREGGIGLGGHVIAISKASPVPVMVIPPAYIYKKIEEAVIAFDFKKAKENVPINLLHKLLGKQQIKLLVVNVDAKGKHGAAEPKQLAREGALHHILKVFQPKYFYINNPNVITGILDFAREHEAQMVIALPHTYSFFQSIMHSSISQQLAKSSAVPLLLLK</sequence>
<dbReference type="PRINTS" id="PR01438">
    <property type="entry name" value="UNVRSLSTRESS"/>
</dbReference>
<feature type="domain" description="UspA" evidence="2">
    <location>
        <begin position="2"/>
        <end position="150"/>
    </location>
</feature>
<dbReference type="Proteomes" id="UP000619078">
    <property type="component" value="Unassembled WGS sequence"/>
</dbReference>
<dbReference type="Pfam" id="PF00582">
    <property type="entry name" value="Usp"/>
    <property type="match status" value="1"/>
</dbReference>
<name>A0A926RZG0_9SPHI</name>
<evidence type="ECO:0000313" key="3">
    <source>
        <dbReference type="EMBL" id="MBD1391825.1"/>
    </source>
</evidence>
<comment type="caution">
    <text evidence="3">The sequence shown here is derived from an EMBL/GenBank/DDBJ whole genome shotgun (WGS) entry which is preliminary data.</text>
</comment>
<dbReference type="SUPFAM" id="SSF52402">
    <property type="entry name" value="Adenine nucleotide alpha hydrolases-like"/>
    <property type="match status" value="2"/>
</dbReference>
<keyword evidence="4" id="KW-1185">Reference proteome</keyword>
<dbReference type="EMBL" id="JACWMX010000001">
    <property type="protein sequence ID" value="MBD1391825.1"/>
    <property type="molecule type" value="Genomic_DNA"/>
</dbReference>
<evidence type="ECO:0000256" key="1">
    <source>
        <dbReference type="ARBA" id="ARBA00008791"/>
    </source>
</evidence>
<reference evidence="3" key="1">
    <citation type="submission" date="2020-09" db="EMBL/GenBank/DDBJ databases">
        <title>Novel species of Mucilaginibacter isolated from a glacier on the Tibetan Plateau.</title>
        <authorList>
            <person name="Liu Q."/>
            <person name="Xin Y.-H."/>
        </authorList>
    </citation>
    <scope>NUCLEOTIDE SEQUENCE</scope>
    <source>
        <strain evidence="3">ZB1P21</strain>
    </source>
</reference>
<dbReference type="Gene3D" id="3.40.50.620">
    <property type="entry name" value="HUPs"/>
    <property type="match status" value="2"/>
</dbReference>